<evidence type="ECO:0008006" key="3">
    <source>
        <dbReference type="Google" id="ProtNLM"/>
    </source>
</evidence>
<organism>
    <name type="scientific">Saccharolobus islandicus LAL14/1</name>
    <dbReference type="NCBI Taxonomy" id="1241935"/>
    <lineage>
        <taxon>Archaea</taxon>
        <taxon>Thermoproteota</taxon>
        <taxon>Thermoprotei</taxon>
        <taxon>Sulfolobales</taxon>
        <taxon>Sulfolobaceae</taxon>
        <taxon>Saccharolobus</taxon>
    </lineage>
</organism>
<dbReference type="Proteomes" id="UP000013006">
    <property type="component" value="Chromosome"/>
</dbReference>
<proteinExistence type="predicted"/>
<dbReference type="PIRSF" id="PIRSF006821">
    <property type="entry name" value="UCP006821"/>
    <property type="match status" value="1"/>
</dbReference>
<gene>
    <name evidence="1" type="ORF">SiL_2413</name>
</gene>
<dbReference type="EMBL" id="CP003928">
    <property type="protein sequence ID" value="AGJ63849.1"/>
    <property type="molecule type" value="Genomic_DNA"/>
</dbReference>
<sequence length="123" mass="13630">MIYLIFSRGEKMSEKLDKLMQLKGAIAAGEYTPDGKLVEYQGPMPKEMAEMIAKMVAANTLMGTVEAESFTKISGMRWTPFLGWAVAAGEYVVCVMGNYGVFVRLTEADFNQIFKTLREVAGI</sequence>
<name>M9U9W7_SACIS</name>
<evidence type="ECO:0000313" key="2">
    <source>
        <dbReference type="Proteomes" id="UP000013006"/>
    </source>
</evidence>
<dbReference type="AlphaFoldDB" id="M9U9W7"/>
<dbReference type="KEGG" id="sic:SiL_2413"/>
<dbReference type="HOGENOM" id="CLU_170985_0_0_2"/>
<accession>M9U9W7</accession>
<dbReference type="InterPro" id="IPR018685">
    <property type="entry name" value="DUF2173"/>
</dbReference>
<reference evidence="1 2" key="1">
    <citation type="journal article" date="2013" name="Open Biol.">
        <title>Genomics and genetics of Sulfolobus islandicus LAL14/1, a model hyperthermophilic archaeon.</title>
        <authorList>
            <person name="Jaubert C."/>
            <person name="Danioux C."/>
            <person name="Oberto J."/>
            <person name="Cortez D."/>
            <person name="Bize A."/>
            <person name="Krupovic M."/>
            <person name="She Q."/>
            <person name="Forterre P."/>
            <person name="Prangishvili D."/>
            <person name="Sezonov G."/>
        </authorList>
    </citation>
    <scope>NUCLEOTIDE SEQUENCE [LARGE SCALE GENOMIC DNA]</scope>
    <source>
        <strain evidence="1">LAL14/1</strain>
    </source>
</reference>
<protein>
    <recommendedName>
        <fullName evidence="3">DUF2173 family protein</fullName>
    </recommendedName>
</protein>
<dbReference type="Pfam" id="PF09941">
    <property type="entry name" value="DUF2173"/>
    <property type="match status" value="1"/>
</dbReference>
<evidence type="ECO:0000313" key="1">
    <source>
        <dbReference type="EMBL" id="AGJ63849.1"/>
    </source>
</evidence>